<dbReference type="EMBL" id="JAIWYP010000001">
    <property type="protein sequence ID" value="KAH3889103.1"/>
    <property type="molecule type" value="Genomic_DNA"/>
</dbReference>
<keyword evidence="3" id="KW-1185">Reference proteome</keyword>
<evidence type="ECO:0000313" key="2">
    <source>
        <dbReference type="EMBL" id="KAH3889103.1"/>
    </source>
</evidence>
<gene>
    <name evidence="2" type="ORF">DPMN_013152</name>
</gene>
<dbReference type="Proteomes" id="UP000828390">
    <property type="component" value="Unassembled WGS sequence"/>
</dbReference>
<dbReference type="AlphaFoldDB" id="A0A9D4N747"/>
<sequence>MKVKPGTEWRKVLPNAGWTSDFRDGFIAKARGHLDTIGNWDASIAQRLNNANVNGSKDGVRGRSDAEWNRDFGDGSIV</sequence>
<protein>
    <submittedName>
        <fullName evidence="2">Uncharacterized protein</fullName>
    </submittedName>
</protein>
<feature type="region of interest" description="Disordered" evidence="1">
    <location>
        <begin position="55"/>
        <end position="78"/>
    </location>
</feature>
<evidence type="ECO:0000313" key="3">
    <source>
        <dbReference type="Proteomes" id="UP000828390"/>
    </source>
</evidence>
<reference evidence="2" key="2">
    <citation type="submission" date="2020-11" db="EMBL/GenBank/DDBJ databases">
        <authorList>
            <person name="McCartney M.A."/>
            <person name="Auch B."/>
            <person name="Kono T."/>
            <person name="Mallez S."/>
            <person name="Becker A."/>
            <person name="Gohl D.M."/>
            <person name="Silverstein K.A.T."/>
            <person name="Koren S."/>
            <person name="Bechman K.B."/>
            <person name="Herman A."/>
            <person name="Abrahante J.E."/>
            <person name="Garbe J."/>
        </authorList>
    </citation>
    <scope>NUCLEOTIDE SEQUENCE</scope>
    <source>
        <strain evidence="2">Duluth1</strain>
        <tissue evidence="2">Whole animal</tissue>
    </source>
</reference>
<comment type="caution">
    <text evidence="2">The sequence shown here is derived from an EMBL/GenBank/DDBJ whole genome shotgun (WGS) entry which is preliminary data.</text>
</comment>
<organism evidence="2 3">
    <name type="scientific">Dreissena polymorpha</name>
    <name type="common">Zebra mussel</name>
    <name type="synonym">Mytilus polymorpha</name>
    <dbReference type="NCBI Taxonomy" id="45954"/>
    <lineage>
        <taxon>Eukaryota</taxon>
        <taxon>Metazoa</taxon>
        <taxon>Spiralia</taxon>
        <taxon>Lophotrochozoa</taxon>
        <taxon>Mollusca</taxon>
        <taxon>Bivalvia</taxon>
        <taxon>Autobranchia</taxon>
        <taxon>Heteroconchia</taxon>
        <taxon>Euheterodonta</taxon>
        <taxon>Imparidentia</taxon>
        <taxon>Neoheterodontei</taxon>
        <taxon>Myida</taxon>
        <taxon>Dreissenoidea</taxon>
        <taxon>Dreissenidae</taxon>
        <taxon>Dreissena</taxon>
    </lineage>
</organism>
<reference evidence="2" key="1">
    <citation type="journal article" date="2019" name="bioRxiv">
        <title>The Genome of the Zebra Mussel, Dreissena polymorpha: A Resource for Invasive Species Research.</title>
        <authorList>
            <person name="McCartney M.A."/>
            <person name="Auch B."/>
            <person name="Kono T."/>
            <person name="Mallez S."/>
            <person name="Zhang Y."/>
            <person name="Obille A."/>
            <person name="Becker A."/>
            <person name="Abrahante J.E."/>
            <person name="Garbe J."/>
            <person name="Badalamenti J.P."/>
            <person name="Herman A."/>
            <person name="Mangelson H."/>
            <person name="Liachko I."/>
            <person name="Sullivan S."/>
            <person name="Sone E.D."/>
            <person name="Koren S."/>
            <person name="Silverstein K.A.T."/>
            <person name="Beckman K.B."/>
            <person name="Gohl D.M."/>
        </authorList>
    </citation>
    <scope>NUCLEOTIDE SEQUENCE</scope>
    <source>
        <strain evidence="2">Duluth1</strain>
        <tissue evidence="2">Whole animal</tissue>
    </source>
</reference>
<accession>A0A9D4N747</accession>
<proteinExistence type="predicted"/>
<evidence type="ECO:0000256" key="1">
    <source>
        <dbReference type="SAM" id="MobiDB-lite"/>
    </source>
</evidence>
<name>A0A9D4N747_DREPO</name>
<feature type="compositionally biased region" description="Basic and acidic residues" evidence="1">
    <location>
        <begin position="58"/>
        <end position="78"/>
    </location>
</feature>